<comment type="caution">
    <text evidence="1">The sequence shown here is derived from an EMBL/GenBank/DDBJ whole genome shotgun (WGS) entry which is preliminary data.</text>
</comment>
<proteinExistence type="predicted"/>
<accession>A0A9D7XPM3</accession>
<dbReference type="AlphaFoldDB" id="A0A9D7XPM3"/>
<dbReference type="EMBL" id="JADKGY010000016">
    <property type="protein sequence ID" value="MBK9983320.1"/>
    <property type="molecule type" value="Genomic_DNA"/>
</dbReference>
<protein>
    <submittedName>
        <fullName evidence="1">Uncharacterized protein</fullName>
    </submittedName>
</protein>
<reference evidence="1 2" key="1">
    <citation type="submission" date="2020-10" db="EMBL/GenBank/DDBJ databases">
        <title>Connecting structure to function with the recovery of over 1000 high-quality activated sludge metagenome-assembled genomes encoding full-length rRNA genes using long-read sequencing.</title>
        <authorList>
            <person name="Singleton C.M."/>
            <person name="Petriglieri F."/>
            <person name="Kristensen J.M."/>
            <person name="Kirkegaard R.H."/>
            <person name="Michaelsen T.Y."/>
            <person name="Andersen M.H."/>
            <person name="Karst S.M."/>
            <person name="Dueholm M.S."/>
            <person name="Nielsen P.H."/>
            <person name="Albertsen M."/>
        </authorList>
    </citation>
    <scope>NUCLEOTIDE SEQUENCE [LARGE SCALE GENOMIC DNA]</scope>
    <source>
        <strain evidence="1">Ribe_18-Q3-R11-54_MAXAC.273</strain>
    </source>
</reference>
<evidence type="ECO:0000313" key="2">
    <source>
        <dbReference type="Proteomes" id="UP000808337"/>
    </source>
</evidence>
<sequence length="88" mass="9938">MNRRLARLKGFDYLRIIPISKAANTNSGTITEKYGFDYHHSQSSQNNINPNGPFIQYADIADITKMLNLKTGGDFQDGVNEALKYLLE</sequence>
<organism evidence="1 2">
    <name type="scientific">Candidatus Opimibacter skivensis</name>
    <dbReference type="NCBI Taxonomy" id="2982028"/>
    <lineage>
        <taxon>Bacteria</taxon>
        <taxon>Pseudomonadati</taxon>
        <taxon>Bacteroidota</taxon>
        <taxon>Saprospiria</taxon>
        <taxon>Saprospirales</taxon>
        <taxon>Saprospiraceae</taxon>
        <taxon>Candidatus Opimibacter</taxon>
    </lineage>
</organism>
<evidence type="ECO:0000313" key="1">
    <source>
        <dbReference type="EMBL" id="MBK9983320.1"/>
    </source>
</evidence>
<dbReference type="Proteomes" id="UP000808337">
    <property type="component" value="Unassembled WGS sequence"/>
</dbReference>
<name>A0A9D7XPM3_9BACT</name>
<gene>
    <name evidence="1" type="ORF">IPP15_13140</name>
</gene>